<reference evidence="3 4" key="1">
    <citation type="submission" date="2022-11" db="EMBL/GenBank/DDBJ databases">
        <title>Genome Sequencing of Nocardia sp. ON39_IFM12276 and assembly.</title>
        <authorList>
            <person name="Shimojima M."/>
            <person name="Toyokawa M."/>
            <person name="Uesaka K."/>
        </authorList>
    </citation>
    <scope>NUCLEOTIDE SEQUENCE [LARGE SCALE GENOMIC DNA]</scope>
    <source>
        <strain evidence="3 4">IFM 12276</strain>
    </source>
</reference>
<sequence length="345" mass="33879">MAQPAQVGFTGTIWEAVPPEQLAGELTTGPGVTPMAEAGLAYAALAVGLGEAGAEFRAILSVVGEAWGSESSEEGIAQLAQLADWFDDITTAARHNAAAAAQQAASYELAQLTMPHVGEVIDAIRTAEQMVAGSLLGAPLTGLFDAAENQVDALRTHAAQVMRSYEAGSEPLAVAWEQEPAPAVSAGAALLAEQASAPSVGDALGPALDAHVVAPPVLTSLPAPDLSALTVAPTPTVMVGSESLVLSPVLSPAVPVVAGSPGPPVVAAAASPVAAPPPPLVAPTAAPVTLSAQSGPRAVAAAAADLDGRIGVDAGFPTAPAVLGGGVVAQSRSAPSVESTGSDPR</sequence>
<organism evidence="3 4">
    <name type="scientific">Nocardia sputorum</name>
    <dbReference type="NCBI Taxonomy" id="2984338"/>
    <lineage>
        <taxon>Bacteria</taxon>
        <taxon>Bacillati</taxon>
        <taxon>Actinomycetota</taxon>
        <taxon>Actinomycetes</taxon>
        <taxon>Mycobacteriales</taxon>
        <taxon>Nocardiaceae</taxon>
        <taxon>Nocardia</taxon>
    </lineage>
</organism>
<proteinExistence type="inferred from homology"/>
<accession>A0ABN6U2A6</accession>
<protein>
    <recommendedName>
        <fullName evidence="2">PPE domain-containing protein</fullName>
    </recommendedName>
</protein>
<dbReference type="EMBL" id="AP026978">
    <property type="protein sequence ID" value="BDT99263.1"/>
    <property type="molecule type" value="Genomic_DNA"/>
</dbReference>
<dbReference type="RefSeq" id="WP_281879394.1">
    <property type="nucleotide sequence ID" value="NZ_AP026978.1"/>
</dbReference>
<dbReference type="Proteomes" id="UP001317870">
    <property type="component" value="Chromosome"/>
</dbReference>
<comment type="similarity">
    <text evidence="1">Belongs to the mycobacterial PPE family.</text>
</comment>
<gene>
    <name evidence="3" type="ORF">IFM12276_22920</name>
</gene>
<feature type="domain" description="PPE" evidence="2">
    <location>
        <begin position="14"/>
        <end position="176"/>
    </location>
</feature>
<evidence type="ECO:0000259" key="2">
    <source>
        <dbReference type="Pfam" id="PF00823"/>
    </source>
</evidence>
<evidence type="ECO:0000313" key="3">
    <source>
        <dbReference type="EMBL" id="BDT99263.1"/>
    </source>
</evidence>
<dbReference type="Pfam" id="PF00823">
    <property type="entry name" value="PPE"/>
    <property type="match status" value="1"/>
</dbReference>
<dbReference type="SUPFAM" id="SSF140459">
    <property type="entry name" value="PE/PPE dimer-like"/>
    <property type="match status" value="1"/>
</dbReference>
<dbReference type="InterPro" id="IPR000030">
    <property type="entry name" value="PPE_dom"/>
</dbReference>
<evidence type="ECO:0000313" key="4">
    <source>
        <dbReference type="Proteomes" id="UP001317870"/>
    </source>
</evidence>
<keyword evidence="4" id="KW-1185">Reference proteome</keyword>
<dbReference type="InterPro" id="IPR038332">
    <property type="entry name" value="PPE_sf"/>
</dbReference>
<evidence type="ECO:0000256" key="1">
    <source>
        <dbReference type="ARBA" id="ARBA00010652"/>
    </source>
</evidence>
<name>A0ABN6U2A6_9NOCA</name>
<dbReference type="Gene3D" id="1.20.1260.20">
    <property type="entry name" value="PPE superfamily"/>
    <property type="match status" value="1"/>
</dbReference>